<reference evidence="2 3" key="1">
    <citation type="submission" date="2023-12" db="EMBL/GenBank/DDBJ databases">
        <title>Description of new species of Mycobacterium terrae complex isolated from sewage at the Sao Paulo Zoological Park Foundation in Brazil.</title>
        <authorList>
            <person name="Romagnoli C.L."/>
            <person name="Conceicao E.C."/>
            <person name="Machado E."/>
            <person name="Barreto L.B.P.F."/>
            <person name="Sharma A."/>
            <person name="Silva N.M."/>
            <person name="Marques L.E."/>
            <person name="Juliana M.A."/>
            <person name="Lourenco M.C.S."/>
            <person name="Digiampietri L.A."/>
            <person name="Suffys P.N."/>
            <person name="Viana-Niero C."/>
        </authorList>
    </citation>
    <scope>NUCLEOTIDE SEQUENCE [LARGE SCALE GENOMIC DNA]</scope>
    <source>
        <strain evidence="2 3">MYC123</strain>
    </source>
</reference>
<dbReference type="SUPFAM" id="SSF47598">
    <property type="entry name" value="Ribbon-helix-helix"/>
    <property type="match status" value="1"/>
</dbReference>
<sequence>MSDLLIRDVPDDVIARLDAQAERLGLSRVEYVRRQLAATPAAPRRSITSEDMERFAQNCAALADEELMRKAWGW</sequence>
<evidence type="ECO:0000313" key="2">
    <source>
        <dbReference type="EMBL" id="MEB3048942.1"/>
    </source>
</evidence>
<protein>
    <submittedName>
        <fullName evidence="2">Antitoxin</fullName>
    </submittedName>
</protein>
<dbReference type="Pfam" id="PF22513">
    <property type="entry name" value="FitA-like_RHH"/>
    <property type="match status" value="1"/>
</dbReference>
<name>A0ABU5YFW1_9MYCO</name>
<feature type="domain" description="Antitoxin FitA-like ribbon-helix-helix" evidence="1">
    <location>
        <begin position="4"/>
        <end position="38"/>
    </location>
</feature>
<dbReference type="EMBL" id="JAYJJT010000003">
    <property type="protein sequence ID" value="MEB3048942.1"/>
    <property type="molecule type" value="Genomic_DNA"/>
</dbReference>
<evidence type="ECO:0000313" key="3">
    <source>
        <dbReference type="Proteomes" id="UP001299046"/>
    </source>
</evidence>
<proteinExistence type="predicted"/>
<dbReference type="InterPro" id="IPR013321">
    <property type="entry name" value="Arc_rbn_hlx_hlx"/>
</dbReference>
<dbReference type="Gene3D" id="1.10.1220.10">
    <property type="entry name" value="Met repressor-like"/>
    <property type="match status" value="1"/>
</dbReference>
<organism evidence="2 3">
    <name type="scientific">[Mycobacterium] zoologicum</name>
    <dbReference type="NCBI Taxonomy" id="2872311"/>
    <lineage>
        <taxon>Bacteria</taxon>
        <taxon>Bacillati</taxon>
        <taxon>Actinomycetota</taxon>
        <taxon>Actinomycetes</taxon>
        <taxon>Mycobacteriales</taxon>
        <taxon>Mycobacteriaceae</taxon>
        <taxon>Mycolicibacter</taxon>
    </lineage>
</organism>
<dbReference type="RefSeq" id="WP_224861720.1">
    <property type="nucleotide sequence ID" value="NZ_JAYJJS010000004.1"/>
</dbReference>
<comment type="caution">
    <text evidence="2">The sequence shown here is derived from an EMBL/GenBank/DDBJ whole genome shotgun (WGS) entry which is preliminary data.</text>
</comment>
<dbReference type="InterPro" id="IPR010985">
    <property type="entry name" value="Ribbon_hlx_hlx"/>
</dbReference>
<evidence type="ECO:0000259" key="1">
    <source>
        <dbReference type="Pfam" id="PF22513"/>
    </source>
</evidence>
<keyword evidence="3" id="KW-1185">Reference proteome</keyword>
<dbReference type="Proteomes" id="UP001299046">
    <property type="component" value="Unassembled WGS sequence"/>
</dbReference>
<gene>
    <name evidence="2" type="ORF">KV112_04165</name>
</gene>
<accession>A0ABU5YFW1</accession>
<dbReference type="InterPro" id="IPR053853">
    <property type="entry name" value="FitA-like_RHH"/>
</dbReference>